<dbReference type="SUPFAM" id="SSF53448">
    <property type="entry name" value="Nucleotide-diphospho-sugar transferases"/>
    <property type="match status" value="1"/>
</dbReference>
<dbReference type="EMBL" id="AUBJ02000001">
    <property type="protein sequence ID" value="MCP2332916.1"/>
    <property type="molecule type" value="Genomic_DNA"/>
</dbReference>
<dbReference type="InterPro" id="IPR029044">
    <property type="entry name" value="Nucleotide-diphossugar_trans"/>
</dbReference>
<feature type="domain" description="Glycosyltransferase 2-like" evidence="1">
    <location>
        <begin position="16"/>
        <end position="183"/>
    </location>
</feature>
<accession>A0ABT1JK65</accession>
<protein>
    <submittedName>
        <fullName evidence="2">Glycosyltransferase, GT2 family</fullName>
    </submittedName>
</protein>
<dbReference type="Gene3D" id="3.90.550.10">
    <property type="entry name" value="Spore Coat Polysaccharide Biosynthesis Protein SpsA, Chain A"/>
    <property type="match status" value="1"/>
</dbReference>
<gene>
    <name evidence="2" type="ORF">G443_003186</name>
</gene>
<evidence type="ECO:0000259" key="1">
    <source>
        <dbReference type="Pfam" id="PF00535"/>
    </source>
</evidence>
<organism evidence="2 3">
    <name type="scientific">Actinoalloteichus caeruleus DSM 43889</name>
    <dbReference type="NCBI Taxonomy" id="1120930"/>
    <lineage>
        <taxon>Bacteria</taxon>
        <taxon>Bacillati</taxon>
        <taxon>Actinomycetota</taxon>
        <taxon>Actinomycetes</taxon>
        <taxon>Pseudonocardiales</taxon>
        <taxon>Pseudonocardiaceae</taxon>
        <taxon>Actinoalloteichus</taxon>
        <taxon>Actinoalloteichus cyanogriseus</taxon>
    </lineage>
</organism>
<sequence>MTGPAVDVPATRAVTFVMVSHGGGDLVMNCLDSLRKHTTVPYRVVVVDSASPDGTADWLEERLTDRAEVTLLRLRENLGFGAGCNLGVRQADTELVCFLNADVELSEGWLEPLLAVLDRRPDVAAVAPVLLGQDGELQEAGSVVGGDGWCQAWDAERAQLDDLFPRVVDYASAACLLMRRRAFFAAGGFSPDYEIAYFEDVDLALELRRRGWLTWVEPASRVTHVRHGSSGSERAAELMRHNHGVFRRRQASVLRDRPARIGMEEAPHRQIQLRDRPAPHRVLLIDDRVPQADRGRGDPRTQAVLDAWIDAHPAGRVTYLAVFPDRALECAPALRARGVEVVWGVDDPEEWGRERAGLYDVVVAFRPHNFVSHGEPISRSQPQAVRVYDAEALFHRRPQQHFETATDSDERRRFAVEATRLRDQETAAFTWADVGVCVSEEEAEWAASVAPDRPIRVACYPTPPVVEVPGLEGRDGLAFFGGFDGTPGTPNERAVLELVGDVLPALRDRHPGLRLRVIGADPSPAVLALRGDDIEVTGKVPDPRPWLASSRVHVVPMRYGAGVKIKFVDSMAAGLPFVTTPVGAEGLHLGVLARHLVGSSPVELVEACDRLLADDVLWADVQAELVEICREHFSSTAFDRAMTRVIADCGLPPRPTAG</sequence>
<dbReference type="CDD" id="cd04186">
    <property type="entry name" value="GT_2_like_c"/>
    <property type="match status" value="1"/>
</dbReference>
<evidence type="ECO:0000313" key="3">
    <source>
        <dbReference type="Proteomes" id="UP000791080"/>
    </source>
</evidence>
<dbReference type="InterPro" id="IPR001173">
    <property type="entry name" value="Glyco_trans_2-like"/>
</dbReference>
<reference evidence="2 3" key="1">
    <citation type="submission" date="2022-06" db="EMBL/GenBank/DDBJ databases">
        <title>Genomic Encyclopedia of Type Strains, Phase I: the one thousand microbial genomes (KMG-I) project.</title>
        <authorList>
            <person name="Kyrpides N."/>
        </authorList>
    </citation>
    <scope>NUCLEOTIDE SEQUENCE [LARGE SCALE GENOMIC DNA]</scope>
    <source>
        <strain evidence="2 3">DSM 43889</strain>
    </source>
</reference>
<comment type="caution">
    <text evidence="2">The sequence shown here is derived from an EMBL/GenBank/DDBJ whole genome shotgun (WGS) entry which is preliminary data.</text>
</comment>
<dbReference type="Pfam" id="PF13692">
    <property type="entry name" value="Glyco_trans_1_4"/>
    <property type="match status" value="1"/>
</dbReference>
<keyword evidence="3" id="KW-1185">Reference proteome</keyword>
<dbReference type="SUPFAM" id="SSF53756">
    <property type="entry name" value="UDP-Glycosyltransferase/glycogen phosphorylase"/>
    <property type="match status" value="1"/>
</dbReference>
<dbReference type="PANTHER" id="PTHR43179:SF7">
    <property type="entry name" value="RHAMNOSYLTRANSFERASE WBBL"/>
    <property type="match status" value="1"/>
</dbReference>
<name>A0ABT1JK65_ACTCY</name>
<dbReference type="Pfam" id="PF00535">
    <property type="entry name" value="Glycos_transf_2"/>
    <property type="match status" value="1"/>
</dbReference>
<evidence type="ECO:0000313" key="2">
    <source>
        <dbReference type="EMBL" id="MCP2332916.1"/>
    </source>
</evidence>
<dbReference type="RefSeq" id="WP_026417813.1">
    <property type="nucleotide sequence ID" value="NZ_AUBJ02000001.1"/>
</dbReference>
<dbReference type="Proteomes" id="UP000791080">
    <property type="component" value="Unassembled WGS sequence"/>
</dbReference>
<dbReference type="PANTHER" id="PTHR43179">
    <property type="entry name" value="RHAMNOSYLTRANSFERASE WBBL"/>
    <property type="match status" value="1"/>
</dbReference>
<proteinExistence type="predicted"/>
<dbReference type="Gene3D" id="3.40.50.2000">
    <property type="entry name" value="Glycogen Phosphorylase B"/>
    <property type="match status" value="1"/>
</dbReference>
<dbReference type="CDD" id="cd03801">
    <property type="entry name" value="GT4_PimA-like"/>
    <property type="match status" value="1"/>
</dbReference>